<dbReference type="GO" id="GO:0030261">
    <property type="term" value="P:chromosome condensation"/>
    <property type="evidence" value="ECO:0007669"/>
    <property type="project" value="UniProtKB-KW"/>
</dbReference>
<dbReference type="Proteomes" id="UP000283374">
    <property type="component" value="Unassembled WGS sequence"/>
</dbReference>
<dbReference type="Pfam" id="PF00216">
    <property type="entry name" value="Bac_DNA_binding"/>
    <property type="match status" value="1"/>
</dbReference>
<comment type="similarity">
    <text evidence="3">Belongs to the bacterial histone-like protein family.</text>
</comment>
<evidence type="ECO:0000313" key="5">
    <source>
        <dbReference type="EMBL" id="RHA44025.1"/>
    </source>
</evidence>
<dbReference type="EMBL" id="QWKP01000123">
    <property type="protein sequence ID" value="RHA44025.1"/>
    <property type="molecule type" value="Genomic_DNA"/>
</dbReference>
<dbReference type="GO" id="GO:0003677">
    <property type="term" value="F:DNA binding"/>
    <property type="evidence" value="ECO:0007669"/>
    <property type="project" value="UniProtKB-KW"/>
</dbReference>
<dbReference type="GO" id="GO:0030527">
    <property type="term" value="F:structural constituent of chromatin"/>
    <property type="evidence" value="ECO:0007669"/>
    <property type="project" value="InterPro"/>
</dbReference>
<evidence type="ECO:0000313" key="6">
    <source>
        <dbReference type="Proteomes" id="UP000283374"/>
    </source>
</evidence>
<dbReference type="PANTHER" id="PTHR33175:SF3">
    <property type="entry name" value="DNA-BINDING PROTEIN HU-BETA"/>
    <property type="match status" value="1"/>
</dbReference>
<evidence type="ECO:0000256" key="4">
    <source>
        <dbReference type="SAM" id="MobiDB-lite"/>
    </source>
</evidence>
<feature type="compositionally biased region" description="Basic residues" evidence="4">
    <location>
        <begin position="198"/>
        <end position="216"/>
    </location>
</feature>
<dbReference type="PROSITE" id="PS00045">
    <property type="entry name" value="HISTONE_LIKE"/>
    <property type="match status" value="1"/>
</dbReference>
<dbReference type="InterPro" id="IPR010992">
    <property type="entry name" value="IHF-like_DNA-bd_dom_sf"/>
</dbReference>
<feature type="compositionally biased region" description="Basic and acidic residues" evidence="4">
    <location>
        <begin position="142"/>
        <end position="197"/>
    </location>
</feature>
<dbReference type="AlphaFoldDB" id="A0A413RPX2"/>
<feature type="region of interest" description="Disordered" evidence="4">
    <location>
        <begin position="91"/>
        <end position="216"/>
    </location>
</feature>
<reference evidence="5 6" key="1">
    <citation type="submission" date="2018-08" db="EMBL/GenBank/DDBJ databases">
        <title>Cellulomonas rhizosphaerae sp. nov., a novel actinomycete isolated from soil.</title>
        <authorList>
            <person name="Tian Y."/>
        </authorList>
    </citation>
    <scope>NUCLEOTIDE SEQUENCE [LARGE SCALE GENOMIC DNA]</scope>
    <source>
        <strain evidence="5 6">NEAU-TCZ24</strain>
    </source>
</reference>
<evidence type="ECO:0000256" key="3">
    <source>
        <dbReference type="RuleBase" id="RU003939"/>
    </source>
</evidence>
<keyword evidence="2 5" id="KW-0238">DNA-binding</keyword>
<gene>
    <name evidence="5" type="ORF">D1825_03335</name>
</gene>
<dbReference type="RefSeq" id="WP_118766054.1">
    <property type="nucleotide sequence ID" value="NZ_QWKP01000123.1"/>
</dbReference>
<organism evidence="5 6">
    <name type="scientific">Cellulomonas rhizosphaerae</name>
    <dbReference type="NCBI Taxonomy" id="2293719"/>
    <lineage>
        <taxon>Bacteria</taxon>
        <taxon>Bacillati</taxon>
        <taxon>Actinomycetota</taxon>
        <taxon>Actinomycetes</taxon>
        <taxon>Micrococcales</taxon>
        <taxon>Cellulomonadaceae</taxon>
        <taxon>Cellulomonas</taxon>
    </lineage>
</organism>
<dbReference type="GO" id="GO:0005829">
    <property type="term" value="C:cytosol"/>
    <property type="evidence" value="ECO:0007669"/>
    <property type="project" value="TreeGrafter"/>
</dbReference>
<dbReference type="PANTHER" id="PTHR33175">
    <property type="entry name" value="DNA-BINDING PROTEIN HU"/>
    <property type="match status" value="1"/>
</dbReference>
<dbReference type="Gene3D" id="4.10.520.10">
    <property type="entry name" value="IHF-like DNA-binding proteins"/>
    <property type="match status" value="1"/>
</dbReference>
<name>A0A413RPX2_9CELL</name>
<dbReference type="OrthoDB" id="9799835at2"/>
<dbReference type="InterPro" id="IPR000119">
    <property type="entry name" value="Hist_DNA-bd"/>
</dbReference>
<accession>A0A413RPX2</accession>
<dbReference type="SUPFAM" id="SSF47729">
    <property type="entry name" value="IHF-like DNA-binding proteins"/>
    <property type="match status" value="1"/>
</dbReference>
<comment type="caution">
    <text evidence="5">The sequence shown here is derived from an EMBL/GenBank/DDBJ whole genome shotgun (WGS) entry which is preliminary data.</text>
</comment>
<dbReference type="InterPro" id="IPR020816">
    <property type="entry name" value="Histone-like_DNA-bd_CS"/>
</dbReference>
<dbReference type="PRINTS" id="PR01727">
    <property type="entry name" value="DNABINDINGHU"/>
</dbReference>
<sequence>MPGKSQIVDRIVARGWSRQAAGSAVDAVLEEISAALAAGERVTLTGFGTFEAAPRAARNARNPRTGALVEVSATTVARFHPGVALRARVAGGSAAGGGDSDEPIQARAAGSGTAGTRAIRTGTGVTSPDESGETTKTIHRAKGADEVKVKRAGSKDKAASKKAAEKKAAEKKAAEKKAAEKKAAEKKAAAKAKDKKAQSKAKAAKGKTKSTKRAKK</sequence>
<evidence type="ECO:0000256" key="1">
    <source>
        <dbReference type="ARBA" id="ARBA00023067"/>
    </source>
</evidence>
<proteinExistence type="inferred from homology"/>
<evidence type="ECO:0000256" key="2">
    <source>
        <dbReference type="ARBA" id="ARBA00023125"/>
    </source>
</evidence>
<feature type="compositionally biased region" description="Low complexity" evidence="4">
    <location>
        <begin position="106"/>
        <end position="126"/>
    </location>
</feature>
<protein>
    <submittedName>
        <fullName evidence="5">HU family DNA-binding protein</fullName>
    </submittedName>
</protein>
<dbReference type="SMART" id="SM00411">
    <property type="entry name" value="BHL"/>
    <property type="match status" value="1"/>
</dbReference>
<keyword evidence="6" id="KW-1185">Reference proteome</keyword>
<keyword evidence="1" id="KW-0226">DNA condensation</keyword>